<evidence type="ECO:0000313" key="1">
    <source>
        <dbReference type="EMBL" id="MED6272276.1"/>
    </source>
</evidence>
<keyword evidence="2" id="KW-1185">Reference proteome</keyword>
<reference evidence="1 2" key="1">
    <citation type="submission" date="2021-06" db="EMBL/GenBank/DDBJ databases">
        <authorList>
            <person name="Palmer J.M."/>
        </authorList>
    </citation>
    <scope>NUCLEOTIDE SEQUENCE [LARGE SCALE GENOMIC DNA]</scope>
    <source>
        <strain evidence="1 2">CL_MEX2019</strain>
        <tissue evidence="1">Muscle</tissue>
    </source>
</reference>
<gene>
    <name evidence="1" type="ORF">CHARACLAT_028650</name>
</gene>
<organism evidence="1 2">
    <name type="scientific">Characodon lateralis</name>
    <dbReference type="NCBI Taxonomy" id="208331"/>
    <lineage>
        <taxon>Eukaryota</taxon>
        <taxon>Metazoa</taxon>
        <taxon>Chordata</taxon>
        <taxon>Craniata</taxon>
        <taxon>Vertebrata</taxon>
        <taxon>Euteleostomi</taxon>
        <taxon>Actinopterygii</taxon>
        <taxon>Neopterygii</taxon>
        <taxon>Teleostei</taxon>
        <taxon>Neoteleostei</taxon>
        <taxon>Acanthomorphata</taxon>
        <taxon>Ovalentaria</taxon>
        <taxon>Atherinomorphae</taxon>
        <taxon>Cyprinodontiformes</taxon>
        <taxon>Goodeidae</taxon>
        <taxon>Characodon</taxon>
    </lineage>
</organism>
<name>A0ABU7DBI9_9TELE</name>
<accession>A0ABU7DBI9</accession>
<sequence length="78" mass="8987">MAGQASLQEAQVLPTQDHSCQSVQSCSMEGKAERKERRKEYCERLIIGSEFVLCSHPISTTSLNFLQRQQIFRLDHYL</sequence>
<protein>
    <submittedName>
        <fullName evidence="1">Uncharacterized protein</fullName>
    </submittedName>
</protein>
<comment type="caution">
    <text evidence="1">The sequence shown here is derived from an EMBL/GenBank/DDBJ whole genome shotgun (WGS) entry which is preliminary data.</text>
</comment>
<dbReference type="Proteomes" id="UP001352852">
    <property type="component" value="Unassembled WGS sequence"/>
</dbReference>
<evidence type="ECO:0000313" key="2">
    <source>
        <dbReference type="Proteomes" id="UP001352852"/>
    </source>
</evidence>
<dbReference type="EMBL" id="JAHUTJ010020261">
    <property type="protein sequence ID" value="MED6272276.1"/>
    <property type="molecule type" value="Genomic_DNA"/>
</dbReference>
<proteinExistence type="predicted"/>